<dbReference type="eggNOG" id="ENOG502SGFY">
    <property type="taxonomic scope" value="Eukaryota"/>
</dbReference>
<dbReference type="EMBL" id="AACS02000004">
    <property type="protein sequence ID" value="EAU83200.1"/>
    <property type="molecule type" value="Genomic_DNA"/>
</dbReference>
<dbReference type="PANTHER" id="PTHR34310">
    <property type="entry name" value="DUF427 DOMAIN PROTEIN (AFU_ORTHOLOGUE AFUA_3G02220)"/>
    <property type="match status" value="1"/>
</dbReference>
<dbReference type="OMA" id="PYKGVAN"/>
<evidence type="ECO:0000259" key="1">
    <source>
        <dbReference type="Pfam" id="PF04248"/>
    </source>
</evidence>
<dbReference type="PANTHER" id="PTHR34310:SF9">
    <property type="entry name" value="BLR5716 PROTEIN"/>
    <property type="match status" value="1"/>
</dbReference>
<accession>A8P3R9</accession>
<dbReference type="AlphaFoldDB" id="A8P3R9"/>
<evidence type="ECO:0000313" key="2">
    <source>
        <dbReference type="EMBL" id="EAU83200.1"/>
    </source>
</evidence>
<dbReference type="GeneID" id="6015191"/>
<dbReference type="Proteomes" id="UP000001861">
    <property type="component" value="Unassembled WGS sequence"/>
</dbReference>
<gene>
    <name evidence="2" type="ORF">CC1G_11661</name>
</gene>
<comment type="caution">
    <text evidence="2">The sequence shown here is derived from an EMBL/GenBank/DDBJ whole genome shotgun (WGS) entry which is preliminary data.</text>
</comment>
<dbReference type="InterPro" id="IPR007361">
    <property type="entry name" value="DUF427"/>
</dbReference>
<evidence type="ECO:0000313" key="3">
    <source>
        <dbReference type="Proteomes" id="UP000001861"/>
    </source>
</evidence>
<reference evidence="2 3" key="1">
    <citation type="journal article" date="2010" name="Proc. Natl. Acad. Sci. U.S.A.">
        <title>Insights into evolution of multicellular fungi from the assembled chromosomes of the mushroom Coprinopsis cinerea (Coprinus cinereus).</title>
        <authorList>
            <person name="Stajich J.E."/>
            <person name="Wilke S.K."/>
            <person name="Ahren D."/>
            <person name="Au C.H."/>
            <person name="Birren B.W."/>
            <person name="Borodovsky M."/>
            <person name="Burns C."/>
            <person name="Canback B."/>
            <person name="Casselton L.A."/>
            <person name="Cheng C.K."/>
            <person name="Deng J."/>
            <person name="Dietrich F.S."/>
            <person name="Fargo D.C."/>
            <person name="Farman M.L."/>
            <person name="Gathman A.C."/>
            <person name="Goldberg J."/>
            <person name="Guigo R."/>
            <person name="Hoegger P.J."/>
            <person name="Hooker J.B."/>
            <person name="Huggins A."/>
            <person name="James T.Y."/>
            <person name="Kamada T."/>
            <person name="Kilaru S."/>
            <person name="Kodira C."/>
            <person name="Kues U."/>
            <person name="Kupfer D."/>
            <person name="Kwan H.S."/>
            <person name="Lomsadze A."/>
            <person name="Li W."/>
            <person name="Lilly W.W."/>
            <person name="Ma L.J."/>
            <person name="Mackey A.J."/>
            <person name="Manning G."/>
            <person name="Martin F."/>
            <person name="Muraguchi H."/>
            <person name="Natvig D.O."/>
            <person name="Palmerini H."/>
            <person name="Ramesh M.A."/>
            <person name="Rehmeyer C.J."/>
            <person name="Roe B.A."/>
            <person name="Shenoy N."/>
            <person name="Stanke M."/>
            <person name="Ter-Hovhannisyan V."/>
            <person name="Tunlid A."/>
            <person name="Velagapudi R."/>
            <person name="Vision T.J."/>
            <person name="Zeng Q."/>
            <person name="Zolan M.E."/>
            <person name="Pukkila P.J."/>
        </authorList>
    </citation>
    <scope>NUCLEOTIDE SEQUENCE [LARGE SCALE GENOMIC DNA]</scope>
    <source>
        <strain evidence="3">Okayama-7 / 130 / ATCC MYA-4618 / FGSC 9003</strain>
    </source>
</reference>
<organism evidence="2 3">
    <name type="scientific">Coprinopsis cinerea (strain Okayama-7 / 130 / ATCC MYA-4618 / FGSC 9003)</name>
    <name type="common">Inky cap fungus</name>
    <name type="synonym">Hormographiella aspergillata</name>
    <dbReference type="NCBI Taxonomy" id="240176"/>
    <lineage>
        <taxon>Eukaryota</taxon>
        <taxon>Fungi</taxon>
        <taxon>Dikarya</taxon>
        <taxon>Basidiomycota</taxon>
        <taxon>Agaricomycotina</taxon>
        <taxon>Agaricomycetes</taxon>
        <taxon>Agaricomycetidae</taxon>
        <taxon>Agaricales</taxon>
        <taxon>Agaricineae</taxon>
        <taxon>Psathyrellaceae</taxon>
        <taxon>Coprinopsis</taxon>
    </lineage>
</organism>
<proteinExistence type="predicted"/>
<dbReference type="InterPro" id="IPR038694">
    <property type="entry name" value="DUF427_sf"/>
</dbReference>
<keyword evidence="3" id="KW-1185">Reference proteome</keyword>
<dbReference type="VEuPathDB" id="FungiDB:CC1G_11661"/>
<dbReference type="Pfam" id="PF04248">
    <property type="entry name" value="NTP_transf_9"/>
    <property type="match status" value="1"/>
</dbReference>
<dbReference type="OrthoDB" id="18996at2759"/>
<dbReference type="KEGG" id="cci:CC1G_11661"/>
<dbReference type="RefSeq" id="XP_001838599.1">
    <property type="nucleotide sequence ID" value="XM_001838547.1"/>
</dbReference>
<dbReference type="Gene3D" id="2.170.150.40">
    <property type="entry name" value="Domain of unknown function (DUF427)"/>
    <property type="match status" value="1"/>
</dbReference>
<feature type="domain" description="DUF427" evidence="1">
    <location>
        <begin position="130"/>
        <end position="222"/>
    </location>
</feature>
<protein>
    <recommendedName>
        <fullName evidence="1">DUF427 domain-containing protein</fullName>
    </recommendedName>
</protein>
<name>A8P3R9_COPC7</name>
<sequence length="243" mass="28267">MNFPLPHIEETAKRVRVCYSGIFIIDTKEAKLVWQKPAYPTYFFDSKDLPKEHLECEFKGDGSVTYNLTLGEPEKGKNALTEFTSGDLRGLFTINRFSQMDAWFEEEEQIFVHPKDPYKRVDILQSSRHVRVEVNGVELANTRNPRLLFETLLPVRTYIPKVDCNMKLWKVSDLKTGCPYKGEASYYDVILPNGEHLKDLVWWYPNTTLESSPIRGYVCFFDEKVDVWVDGVKQPRPTNTTWA</sequence>
<dbReference type="InParanoid" id="A8P3R9"/>
<dbReference type="STRING" id="240176.A8P3R9"/>